<dbReference type="Gene3D" id="3.30.565.10">
    <property type="entry name" value="Histidine kinase-like ATPase, C-terminal domain"/>
    <property type="match status" value="1"/>
</dbReference>
<gene>
    <name evidence="3" type="ORF">FA09DRAFT_330286</name>
</gene>
<dbReference type="EMBL" id="KZ819294">
    <property type="protein sequence ID" value="PWN97616.1"/>
    <property type="molecule type" value="Genomic_DNA"/>
</dbReference>
<accession>A0A316Z8N3</accession>
<organism evidence="3 4">
    <name type="scientific">Tilletiopsis washingtonensis</name>
    <dbReference type="NCBI Taxonomy" id="58919"/>
    <lineage>
        <taxon>Eukaryota</taxon>
        <taxon>Fungi</taxon>
        <taxon>Dikarya</taxon>
        <taxon>Basidiomycota</taxon>
        <taxon>Ustilaginomycotina</taxon>
        <taxon>Exobasidiomycetes</taxon>
        <taxon>Entylomatales</taxon>
        <taxon>Entylomatales incertae sedis</taxon>
        <taxon>Tilletiopsis</taxon>
    </lineage>
</organism>
<feature type="region of interest" description="Disordered" evidence="1">
    <location>
        <begin position="1521"/>
        <end position="1639"/>
    </location>
</feature>
<reference evidence="3 4" key="1">
    <citation type="journal article" date="2018" name="Mol. Biol. Evol.">
        <title>Broad Genomic Sampling Reveals a Smut Pathogenic Ancestry of the Fungal Clade Ustilaginomycotina.</title>
        <authorList>
            <person name="Kijpornyongpan T."/>
            <person name="Mondo S.J."/>
            <person name="Barry K."/>
            <person name="Sandor L."/>
            <person name="Lee J."/>
            <person name="Lipzen A."/>
            <person name="Pangilinan J."/>
            <person name="LaButti K."/>
            <person name="Hainaut M."/>
            <person name="Henrissat B."/>
            <person name="Grigoriev I.V."/>
            <person name="Spatafora J.W."/>
            <person name="Aime M.C."/>
        </authorList>
    </citation>
    <scope>NUCLEOTIDE SEQUENCE [LARGE SCALE GENOMIC DNA]</scope>
    <source>
        <strain evidence="3 4">MCA 4186</strain>
    </source>
</reference>
<evidence type="ECO:0000259" key="2">
    <source>
        <dbReference type="Pfam" id="PF25794"/>
    </source>
</evidence>
<dbReference type="GeneID" id="37270086"/>
<feature type="region of interest" description="Disordered" evidence="1">
    <location>
        <begin position="316"/>
        <end position="348"/>
    </location>
</feature>
<evidence type="ECO:0000313" key="4">
    <source>
        <dbReference type="Proteomes" id="UP000245946"/>
    </source>
</evidence>
<dbReference type="PANTHER" id="PTHR47839">
    <property type="entry name" value="DOMAIN PROTEIN, PUTATIVE (AFU_ORTHOLOGUE AFUA_6G04830)-RELATED"/>
    <property type="match status" value="1"/>
</dbReference>
<feature type="compositionally biased region" description="Basic and acidic residues" evidence="1">
    <location>
        <begin position="331"/>
        <end position="348"/>
    </location>
</feature>
<dbReference type="PANTHER" id="PTHR47839:SF1">
    <property type="entry name" value="DOMAIN PROTEIN, PUTATIVE (AFU_ORTHOLOGUE AFUA_6G04830)-RELATED"/>
    <property type="match status" value="1"/>
</dbReference>
<dbReference type="Proteomes" id="UP000245946">
    <property type="component" value="Unassembled WGS sequence"/>
</dbReference>
<evidence type="ECO:0000313" key="3">
    <source>
        <dbReference type="EMBL" id="PWN97616.1"/>
    </source>
</evidence>
<feature type="domain" description="Sacsin/Nov" evidence="2">
    <location>
        <begin position="25"/>
        <end position="152"/>
    </location>
</feature>
<dbReference type="Pfam" id="PF25794">
    <property type="entry name" value="SACS"/>
    <property type="match status" value="1"/>
</dbReference>
<sequence length="1857" mass="201595">MDEAARRALLDAGEAEAVTVNQRALIDKILARYSAEFTCWRELIQNADDAGATTCELRFESEAHVARRNAAGASQAGPSAEPAQPQAPAFGAVLKNWVFRNDGAPFSGDDWSRLRRIAEGNPDESKIGAFGVGFYSLFSVAEEPLVASGPELMGFFWRGDSLFTKRAKSPSVELAPSGVPYTTFYLPLREPAPFSDSPLDLCRFLATSLTFTTRVKSLSLYWDDQQLCRLDKRLGTPLTMTMPSHLNATSPQKLMKARALESQGIQIDVEVSRAILDLAKPSTSVADVKASLASAFNKTTGSSGLAGMLSLFGRNKAAKEKPQAPPQPSPEELRAEAERKKALEADRSKPVRASVSVSVATANIAVSVDKAFSREIERSTKKPPPKETKVQIITQSKDEYDASFAGSRTASGESKDAAGDASRAQIAAIFQGVSPSLDTQGHVFIGFKTSQSSSFAGHLAARFIPTVEREAVDFVDRYCAIWNNELLAMAGYLMRAAYEAELAAIGKQWEEQIGKGTPKPGDETAQRLLDRALHTMRYLTCHASTPSPRIGTALEAAFFNAARQNTLTLASTRGVRHSAAVRFPNASLADFVRDLAVLPPQHVEQASHFIANVRSRNLVKDVTLDDVFDELAGRALSVIEMVAALKWWISVAAHPSFEPSLQPRFLGTAVVNLPATDEAEERNQALSNVNSLLNPQRVPPELPLPASTLFYEVSKSLFASDLSRTFGWGELSIAAWVSELARSSAQGADATVNIQLSPAFSEKVLGVVARGWGSMPAQGHAQVAEALKNMACIPTARGMSKPAESYMPQVALFPDLATVAMPTLPVKGNLEKVLLALGVRRHVELQLVFDRLVAPAGGWDVTQLLSYLATNKDSLSKLEIDRLAKTPIFRPRTKEGAPVAPRKPASQLYEPRDDVVALGLPVLDWAGKPWRATSDEARFAFDVLGLKRHPPLPELLSLASTDNADAEIREKALEYFFEKHALFYRGDYSLRVGAPFAFVPCQVGEAKTPALLKPDEVYTNAAASVMGFAIVDQNIVSAVDVHKLELRENPTGPRLVTALVSKGMTSEIDRARRIFEYLASTRELTSAHFTSLKSTAFIPVISAGSTHEGKETGPSITLHAPRDCYFKGGADSEPALREIFNFIDFGSEAAAFLRSAGVAKEPTTQELTGQLVRSPSRFLELLGDEGYSKVLRRIAAANWQSSFPSALRREMQRAPFLLGSKRVASSSTKAAPEKGAAEDQEDIDDGATVTSLKAAPDLVLVDDPTAYLLFSSHIYCAPMDDGLSQFYAQLGSPCLSTLVTEQSRTDGQVRSGTSVCVETRRLIVERTPLFFFEQQLPRSDIRRDAEWLKKEANFVVLEVDGRGLSITRTLRFGATVASNVQRCSAIAHSDRKLTLYVTADPDLYEVSDAITRAILSTRRAHLVPLYHILLSTSLRTLKKRGFHVDKIIAQRKAAETEAAEQLAREERRRAELEALQPRVTESDFKEMERQLGAVFPDADPAYIAQLLRNQKPNHLEHATTAMVQQPYPRRPSGAKPTAPTSEKSLVPTDHGNPNPATGSGMFSNWRDRLLQGRRNEGPSSLAAGLSSIDRTPKVPGGFETPTPVAAAARAGPQSSSEAGPGPGAMQSTRRKAQAGSEVTPLSSIRNNVLQAIHASRADNSQRIISPEQLTDVTEASSTYCDTSGVATDLRLAGKVAGMQVYLSPSLSPDETLERNGAALLRFIQLVLRPVAVDVFGVDPNALSVFCDVEGPSVAFNRGGSLFFNLRYYLGWHDADVEQGNRVGALISMASSVAHEVAHNLVSQHDSQHEFYMQSIAEEFFLPLAALVAQAQREWAALSAGAARASGQTDRATLVDLS</sequence>
<dbReference type="RefSeq" id="XP_025597895.1">
    <property type="nucleotide sequence ID" value="XM_025742542.1"/>
</dbReference>
<dbReference type="OrthoDB" id="10031156at2759"/>
<keyword evidence="4" id="KW-1185">Reference proteome</keyword>
<dbReference type="Pfam" id="PF12449">
    <property type="entry name" value="DUF3684"/>
    <property type="match status" value="1"/>
</dbReference>
<name>A0A316Z8N3_9BASI</name>
<dbReference type="InterPro" id="IPR022155">
    <property type="entry name" value="DUF3684"/>
</dbReference>
<dbReference type="SUPFAM" id="SSF55874">
    <property type="entry name" value="ATPase domain of HSP90 chaperone/DNA topoisomerase II/histidine kinase"/>
    <property type="match status" value="1"/>
</dbReference>
<dbReference type="NCBIfam" id="NF047352">
    <property type="entry name" value="P_loop_sacsin"/>
    <property type="match status" value="1"/>
</dbReference>
<protein>
    <recommendedName>
        <fullName evidence="2">Sacsin/Nov domain-containing protein</fullName>
    </recommendedName>
</protein>
<dbReference type="STRING" id="58919.A0A316Z8N3"/>
<feature type="compositionally biased region" description="Basic and acidic residues" evidence="1">
    <location>
        <begin position="1565"/>
        <end position="1576"/>
    </location>
</feature>
<proteinExistence type="predicted"/>
<dbReference type="InterPro" id="IPR036890">
    <property type="entry name" value="HATPase_C_sf"/>
</dbReference>
<evidence type="ECO:0000256" key="1">
    <source>
        <dbReference type="SAM" id="MobiDB-lite"/>
    </source>
</evidence>
<dbReference type="InterPro" id="IPR058210">
    <property type="entry name" value="SACS/Nov_dom"/>
</dbReference>